<evidence type="ECO:0000313" key="2">
    <source>
        <dbReference type="EMBL" id="CAH2107931.1"/>
    </source>
</evidence>
<dbReference type="Proteomes" id="UP001153954">
    <property type="component" value="Unassembled WGS sequence"/>
</dbReference>
<proteinExistence type="predicted"/>
<dbReference type="AlphaFoldDB" id="A0AAU9VEG1"/>
<accession>A0AAU9VEG1</accession>
<protein>
    <submittedName>
        <fullName evidence="2">Uncharacterized protein</fullName>
    </submittedName>
</protein>
<feature type="region of interest" description="Disordered" evidence="1">
    <location>
        <begin position="1"/>
        <end position="49"/>
    </location>
</feature>
<keyword evidence="3" id="KW-1185">Reference proteome</keyword>
<sequence length="142" mass="16102">MSRPHSSGRFWKRRRCEADDGASDVDNDDAPNKIFTTRRGRGRPPTTGKYVGLAKAKAENLAQCQRELELEAEKEAVAITRQVRAKKAFNESAETIGEVLGVLYQRTATDEIRQLQEANDLLRQETPSLVRRFLNCGRAWLK</sequence>
<dbReference type="EMBL" id="CAKOGL010000031">
    <property type="protein sequence ID" value="CAH2107931.1"/>
    <property type="molecule type" value="Genomic_DNA"/>
</dbReference>
<name>A0AAU9VEG1_EUPED</name>
<evidence type="ECO:0000256" key="1">
    <source>
        <dbReference type="SAM" id="MobiDB-lite"/>
    </source>
</evidence>
<feature type="compositionally biased region" description="Acidic residues" evidence="1">
    <location>
        <begin position="19"/>
        <end position="29"/>
    </location>
</feature>
<evidence type="ECO:0000313" key="3">
    <source>
        <dbReference type="Proteomes" id="UP001153954"/>
    </source>
</evidence>
<gene>
    <name evidence="2" type="ORF">EEDITHA_LOCUS21914</name>
</gene>
<reference evidence="2" key="1">
    <citation type="submission" date="2022-03" db="EMBL/GenBank/DDBJ databases">
        <authorList>
            <person name="Tunstrom K."/>
        </authorList>
    </citation>
    <scope>NUCLEOTIDE SEQUENCE</scope>
</reference>
<comment type="caution">
    <text evidence="2">The sequence shown here is derived from an EMBL/GenBank/DDBJ whole genome shotgun (WGS) entry which is preliminary data.</text>
</comment>
<organism evidence="2 3">
    <name type="scientific">Euphydryas editha</name>
    <name type="common">Edith's checkerspot</name>
    <dbReference type="NCBI Taxonomy" id="104508"/>
    <lineage>
        <taxon>Eukaryota</taxon>
        <taxon>Metazoa</taxon>
        <taxon>Ecdysozoa</taxon>
        <taxon>Arthropoda</taxon>
        <taxon>Hexapoda</taxon>
        <taxon>Insecta</taxon>
        <taxon>Pterygota</taxon>
        <taxon>Neoptera</taxon>
        <taxon>Endopterygota</taxon>
        <taxon>Lepidoptera</taxon>
        <taxon>Glossata</taxon>
        <taxon>Ditrysia</taxon>
        <taxon>Papilionoidea</taxon>
        <taxon>Nymphalidae</taxon>
        <taxon>Nymphalinae</taxon>
        <taxon>Euphydryas</taxon>
    </lineage>
</organism>